<dbReference type="PANTHER" id="PTHR21053">
    <property type="entry name" value="TRANSCRIPTION ELONGATION FACTOR, MITOCHONDRIAL"/>
    <property type="match status" value="1"/>
</dbReference>
<keyword evidence="2" id="KW-1185">Reference proteome</keyword>
<reference evidence="1 2" key="1">
    <citation type="journal article" date="2019" name="Commun. Biol.">
        <title>The bagworm genome reveals a unique fibroin gene that provides high tensile strength.</title>
        <authorList>
            <person name="Kono N."/>
            <person name="Nakamura H."/>
            <person name="Ohtoshi R."/>
            <person name="Tomita M."/>
            <person name="Numata K."/>
            <person name="Arakawa K."/>
        </authorList>
    </citation>
    <scope>NUCLEOTIDE SEQUENCE [LARGE SCALE GENOMIC DNA]</scope>
</reference>
<dbReference type="Proteomes" id="UP000299102">
    <property type="component" value="Unassembled WGS sequence"/>
</dbReference>
<dbReference type="GO" id="GO:0042645">
    <property type="term" value="C:mitochondrial nucleoid"/>
    <property type="evidence" value="ECO:0007669"/>
    <property type="project" value="TreeGrafter"/>
</dbReference>
<evidence type="ECO:0000313" key="2">
    <source>
        <dbReference type="Proteomes" id="UP000299102"/>
    </source>
</evidence>
<comment type="caution">
    <text evidence="1">The sequence shown here is derived from an EMBL/GenBank/DDBJ whole genome shotgun (WGS) entry which is preliminary data.</text>
</comment>
<name>A0A4C1UCT5_EUMVA</name>
<dbReference type="InterPro" id="IPR039150">
    <property type="entry name" value="TEFM"/>
</dbReference>
<dbReference type="OrthoDB" id="5949570at2759"/>
<dbReference type="STRING" id="151549.A0A4C1UCT5"/>
<organism evidence="1 2">
    <name type="scientific">Eumeta variegata</name>
    <name type="common">Bagworm moth</name>
    <name type="synonym">Eumeta japonica</name>
    <dbReference type="NCBI Taxonomy" id="151549"/>
    <lineage>
        <taxon>Eukaryota</taxon>
        <taxon>Metazoa</taxon>
        <taxon>Ecdysozoa</taxon>
        <taxon>Arthropoda</taxon>
        <taxon>Hexapoda</taxon>
        <taxon>Insecta</taxon>
        <taxon>Pterygota</taxon>
        <taxon>Neoptera</taxon>
        <taxon>Endopterygota</taxon>
        <taxon>Lepidoptera</taxon>
        <taxon>Glossata</taxon>
        <taxon>Ditrysia</taxon>
        <taxon>Tineoidea</taxon>
        <taxon>Psychidae</taxon>
        <taxon>Oiketicinae</taxon>
        <taxon>Eumeta</taxon>
    </lineage>
</organism>
<dbReference type="GO" id="GO:0006392">
    <property type="term" value="P:transcription elongation by mitochondrial RNA polymerase"/>
    <property type="evidence" value="ECO:0007669"/>
    <property type="project" value="InterPro"/>
</dbReference>
<dbReference type="GO" id="GO:0030337">
    <property type="term" value="F:DNA polymerase processivity factor activity"/>
    <property type="evidence" value="ECO:0007669"/>
    <property type="project" value="TreeGrafter"/>
</dbReference>
<dbReference type="AlphaFoldDB" id="A0A4C1UCT5"/>
<proteinExistence type="predicted"/>
<gene>
    <name evidence="1" type="ORF">EVAR_10415_1</name>
</gene>
<protein>
    <submittedName>
        <fullName evidence="1">Uncharacterized protein</fullName>
    </submittedName>
</protein>
<accession>A0A4C1UCT5</accession>
<sequence>MIESWLRRRHETRTLRRFLKQNIDAILDDTLPEVPANSENQSRKVCNFCHHKKKPVTDLSVPPANITCIWNIVKCSKVLAVYVTAGSVCWSLINRSNYEVIAWEYYGINYNNGKKLQITDIMNVVWKVVQDLPTADVFVMKAEATTLRASGSDPNNPKVIAVNLQMSQMVAMIVALLNARAHAERNGAFEDDTQNENTFNQRVYFLRPTLPFRLFNTLVGNERVSTDQTVETLFYEYSTVSKNNEHAYIPQEMQAHFRARNELQKDMLGHCLFLALTFMDVCIYKNQNSINKLSQMGRE</sequence>
<evidence type="ECO:0000313" key="1">
    <source>
        <dbReference type="EMBL" id="GBP24188.1"/>
    </source>
</evidence>
<dbReference type="EMBL" id="BGZK01000158">
    <property type="protein sequence ID" value="GBP24188.1"/>
    <property type="molecule type" value="Genomic_DNA"/>
</dbReference>
<dbReference type="PANTHER" id="PTHR21053:SF2">
    <property type="entry name" value="TRANSCRIPTION ELONGATION FACTOR, MITOCHONDRIAL"/>
    <property type="match status" value="1"/>
</dbReference>